<gene>
    <name evidence="2" type="ORF">OUZ56_027619</name>
</gene>
<name>A0ABR0B1G2_9CRUS</name>
<keyword evidence="1" id="KW-0812">Transmembrane</keyword>
<keyword evidence="1" id="KW-0472">Membrane</keyword>
<proteinExistence type="predicted"/>
<evidence type="ECO:0000313" key="3">
    <source>
        <dbReference type="Proteomes" id="UP001234178"/>
    </source>
</evidence>
<keyword evidence="1" id="KW-1133">Transmembrane helix</keyword>
<organism evidence="2 3">
    <name type="scientific">Daphnia magna</name>
    <dbReference type="NCBI Taxonomy" id="35525"/>
    <lineage>
        <taxon>Eukaryota</taxon>
        <taxon>Metazoa</taxon>
        <taxon>Ecdysozoa</taxon>
        <taxon>Arthropoda</taxon>
        <taxon>Crustacea</taxon>
        <taxon>Branchiopoda</taxon>
        <taxon>Diplostraca</taxon>
        <taxon>Cladocera</taxon>
        <taxon>Anomopoda</taxon>
        <taxon>Daphniidae</taxon>
        <taxon>Daphnia</taxon>
    </lineage>
</organism>
<reference evidence="2 3" key="1">
    <citation type="journal article" date="2023" name="Nucleic Acids Res.">
        <title>The hologenome of Daphnia magna reveals possible DNA methylation and microbiome-mediated evolution of the host genome.</title>
        <authorList>
            <person name="Chaturvedi A."/>
            <person name="Li X."/>
            <person name="Dhandapani V."/>
            <person name="Marshall H."/>
            <person name="Kissane S."/>
            <person name="Cuenca-Cambronero M."/>
            <person name="Asole G."/>
            <person name="Calvet F."/>
            <person name="Ruiz-Romero M."/>
            <person name="Marangio P."/>
            <person name="Guigo R."/>
            <person name="Rago D."/>
            <person name="Mirbahai L."/>
            <person name="Eastwood N."/>
            <person name="Colbourne J.K."/>
            <person name="Zhou J."/>
            <person name="Mallon E."/>
            <person name="Orsini L."/>
        </authorList>
    </citation>
    <scope>NUCLEOTIDE SEQUENCE [LARGE SCALE GENOMIC DNA]</scope>
    <source>
        <strain evidence="2">LRV0_1</strain>
    </source>
</reference>
<feature type="transmembrane region" description="Helical" evidence="1">
    <location>
        <begin position="75"/>
        <end position="94"/>
    </location>
</feature>
<evidence type="ECO:0000313" key="2">
    <source>
        <dbReference type="EMBL" id="KAK4035533.1"/>
    </source>
</evidence>
<dbReference type="EMBL" id="JAOYFB010000040">
    <property type="protein sequence ID" value="KAK4035533.1"/>
    <property type="molecule type" value="Genomic_DNA"/>
</dbReference>
<keyword evidence="3" id="KW-1185">Reference proteome</keyword>
<accession>A0ABR0B1G2</accession>
<comment type="caution">
    <text evidence="2">The sequence shown here is derived from an EMBL/GenBank/DDBJ whole genome shotgun (WGS) entry which is preliminary data.</text>
</comment>
<evidence type="ECO:0000256" key="1">
    <source>
        <dbReference type="SAM" id="Phobius"/>
    </source>
</evidence>
<protein>
    <submittedName>
        <fullName evidence="2">Uncharacterized protein</fullName>
    </submittedName>
</protein>
<sequence>MGSRNLMARMTHDTCPTGLLVITYNRVKVYSPMLDKLVYIGISNPNTSGRALLGGDWDRYQTARALHLAIVSRSAIYYIPIYTLLGRVGLLLFGGQTKKKQTNKHASSTSPLSGRYLYRWVI</sequence>
<dbReference type="Proteomes" id="UP001234178">
    <property type="component" value="Unassembled WGS sequence"/>
</dbReference>